<dbReference type="AlphaFoldDB" id="A0AAD8VCA4"/>
<keyword evidence="2" id="KW-1185">Reference proteome</keyword>
<dbReference type="GeneID" id="85435169"/>
<reference evidence="1" key="1">
    <citation type="submission" date="2021-06" db="EMBL/GenBank/DDBJ databases">
        <title>Comparative genomics, transcriptomics and evolutionary studies reveal genomic signatures of adaptation to plant cell wall in hemibiotrophic fungi.</title>
        <authorList>
            <consortium name="DOE Joint Genome Institute"/>
            <person name="Baroncelli R."/>
            <person name="Diaz J.F."/>
            <person name="Benocci T."/>
            <person name="Peng M."/>
            <person name="Battaglia E."/>
            <person name="Haridas S."/>
            <person name="Andreopoulos W."/>
            <person name="Labutti K."/>
            <person name="Pangilinan J."/>
            <person name="Floch G.L."/>
            <person name="Makela M.R."/>
            <person name="Henrissat B."/>
            <person name="Grigoriev I.V."/>
            <person name="Crouch J.A."/>
            <person name="De Vries R.P."/>
            <person name="Sukno S.A."/>
            <person name="Thon M.R."/>
        </authorList>
    </citation>
    <scope>NUCLEOTIDE SEQUENCE</scope>
    <source>
        <strain evidence="1">CBS 125086</strain>
    </source>
</reference>
<dbReference type="EMBL" id="JAHLJV010000002">
    <property type="protein sequence ID" value="KAK1599330.1"/>
    <property type="molecule type" value="Genomic_DNA"/>
</dbReference>
<organism evidence="1 2">
    <name type="scientific">Colletotrichum navitas</name>
    <dbReference type="NCBI Taxonomy" id="681940"/>
    <lineage>
        <taxon>Eukaryota</taxon>
        <taxon>Fungi</taxon>
        <taxon>Dikarya</taxon>
        <taxon>Ascomycota</taxon>
        <taxon>Pezizomycotina</taxon>
        <taxon>Sordariomycetes</taxon>
        <taxon>Hypocreomycetidae</taxon>
        <taxon>Glomerellales</taxon>
        <taxon>Glomerellaceae</taxon>
        <taxon>Colletotrichum</taxon>
        <taxon>Colletotrichum graminicola species complex</taxon>
    </lineage>
</organism>
<protein>
    <submittedName>
        <fullName evidence="1">Uncharacterized protein</fullName>
    </submittedName>
</protein>
<comment type="caution">
    <text evidence="1">The sequence shown here is derived from an EMBL/GenBank/DDBJ whole genome shotgun (WGS) entry which is preliminary data.</text>
</comment>
<accession>A0AAD8VCA4</accession>
<name>A0AAD8VCA4_9PEZI</name>
<gene>
    <name evidence="1" type="ORF">LY79DRAFT_138490</name>
</gene>
<sequence length="195" mass="21913">MAETETTLRSVQFHHGLQHTHFRHPLLDELDESICVLVRSRLHPTRNPNVLLSPFVWLPIPASLETPNNPVPVLQARITAPWICHNVPTEPPTLQVIRQRSRPSEQIIPYPHYAPAPCQRKPSSKYQVQTRTSSRPSTIYANWHSATPHQTADRNSEAGHEVSPPCRCCALAVREEPLGAVKCPGEQDGHCLSMI</sequence>
<evidence type="ECO:0000313" key="1">
    <source>
        <dbReference type="EMBL" id="KAK1599330.1"/>
    </source>
</evidence>
<dbReference type="RefSeq" id="XP_060419919.1">
    <property type="nucleotide sequence ID" value="XM_060550929.1"/>
</dbReference>
<dbReference type="Proteomes" id="UP001230504">
    <property type="component" value="Unassembled WGS sequence"/>
</dbReference>
<evidence type="ECO:0000313" key="2">
    <source>
        <dbReference type="Proteomes" id="UP001230504"/>
    </source>
</evidence>
<proteinExistence type="predicted"/>